<dbReference type="SUPFAM" id="SSF52402">
    <property type="entry name" value="Adenine nucleotide alpha hydrolases-like"/>
    <property type="match status" value="1"/>
</dbReference>
<name>A0A2C9VD73_MANES</name>
<dbReference type="InterPro" id="IPR006016">
    <property type="entry name" value="UspA"/>
</dbReference>
<keyword evidence="3" id="KW-1185">Reference proteome</keyword>
<evidence type="ECO:0000313" key="2">
    <source>
        <dbReference type="EMBL" id="OAY43057.1"/>
    </source>
</evidence>
<evidence type="ECO:0000259" key="1">
    <source>
        <dbReference type="Pfam" id="PF00582"/>
    </source>
</evidence>
<comment type="caution">
    <text evidence="2">The sequence shown here is derived from an EMBL/GenBank/DDBJ whole genome shotgun (WGS) entry which is preliminary data.</text>
</comment>
<dbReference type="STRING" id="3983.A0A2C9VD73"/>
<dbReference type="Gramene" id="Manes.08G038600.1.v8.1">
    <property type="protein sequence ID" value="Manes.08G038600.1.v8.1.CDS"/>
    <property type="gene ID" value="Manes.08G038600.v8.1"/>
</dbReference>
<dbReference type="PANTHER" id="PTHR31964:SF124">
    <property type="entry name" value="ADENINE NUCLEOTIDE ALPHA HYDROLASES-LIKE SUPERFAMILY PROTEIN"/>
    <property type="match status" value="1"/>
</dbReference>
<dbReference type="OrthoDB" id="843225at2759"/>
<dbReference type="PANTHER" id="PTHR31964">
    <property type="entry name" value="ADENINE NUCLEOTIDE ALPHA HYDROLASES-LIKE SUPERFAMILY PROTEIN"/>
    <property type="match status" value="1"/>
</dbReference>
<feature type="domain" description="UspA" evidence="1">
    <location>
        <begin position="2"/>
        <end position="159"/>
    </location>
</feature>
<gene>
    <name evidence="2" type="ORF">MANES_08G038600v8</name>
</gene>
<dbReference type="InterPro" id="IPR014729">
    <property type="entry name" value="Rossmann-like_a/b/a_fold"/>
</dbReference>
<dbReference type="PRINTS" id="PR01438">
    <property type="entry name" value="UNVRSLSTRESS"/>
</dbReference>
<accession>A0A2C9VD73</accession>
<dbReference type="CDD" id="cd23659">
    <property type="entry name" value="USP_At3g01520-like"/>
    <property type="match status" value="1"/>
</dbReference>
<organism evidence="2 3">
    <name type="scientific">Manihot esculenta</name>
    <name type="common">Cassava</name>
    <name type="synonym">Jatropha manihot</name>
    <dbReference type="NCBI Taxonomy" id="3983"/>
    <lineage>
        <taxon>Eukaryota</taxon>
        <taxon>Viridiplantae</taxon>
        <taxon>Streptophyta</taxon>
        <taxon>Embryophyta</taxon>
        <taxon>Tracheophyta</taxon>
        <taxon>Spermatophyta</taxon>
        <taxon>Magnoliopsida</taxon>
        <taxon>eudicotyledons</taxon>
        <taxon>Gunneridae</taxon>
        <taxon>Pentapetalae</taxon>
        <taxon>rosids</taxon>
        <taxon>fabids</taxon>
        <taxon>Malpighiales</taxon>
        <taxon>Euphorbiaceae</taxon>
        <taxon>Crotonoideae</taxon>
        <taxon>Manihoteae</taxon>
        <taxon>Manihot</taxon>
    </lineage>
</organism>
<reference evidence="3" key="1">
    <citation type="journal article" date="2016" name="Nat. Biotechnol.">
        <title>Sequencing wild and cultivated cassava and related species reveals extensive interspecific hybridization and genetic diversity.</title>
        <authorList>
            <person name="Bredeson J.V."/>
            <person name="Lyons J.B."/>
            <person name="Prochnik S.E."/>
            <person name="Wu G.A."/>
            <person name="Ha C.M."/>
            <person name="Edsinger-Gonzales E."/>
            <person name="Grimwood J."/>
            <person name="Schmutz J."/>
            <person name="Rabbi I.Y."/>
            <person name="Egesi C."/>
            <person name="Nauluvula P."/>
            <person name="Lebot V."/>
            <person name="Ndunguru J."/>
            <person name="Mkamilo G."/>
            <person name="Bart R.S."/>
            <person name="Setter T.L."/>
            <person name="Gleadow R.M."/>
            <person name="Kulakow P."/>
            <person name="Ferguson M.E."/>
            <person name="Rounsley S."/>
            <person name="Rokhsar D.S."/>
        </authorList>
    </citation>
    <scope>NUCLEOTIDE SEQUENCE [LARGE SCALE GENOMIC DNA]</scope>
    <source>
        <strain evidence="3">cv. AM560-2</strain>
    </source>
</reference>
<dbReference type="AlphaFoldDB" id="A0A2C9VD73"/>
<dbReference type="Proteomes" id="UP000091857">
    <property type="component" value="Chromosome 8"/>
</dbReference>
<dbReference type="EMBL" id="CM004394">
    <property type="protein sequence ID" value="OAY43057.1"/>
    <property type="molecule type" value="Genomic_DNA"/>
</dbReference>
<protein>
    <recommendedName>
        <fullName evidence="1">UspA domain-containing protein</fullName>
    </recommendedName>
</protein>
<sequence length="169" mass="18279">MRVIVALDDSEGSFYALQWTLDNLTNGITASNESSSESGMLTLVHVQQPFHPAIYPVGPGGAAFYTPPAVMESVKKAQEESSAAILSRGVKMCRKKKIKEETLILEGDPKDMICQATEQLHVDLLVVGSRGLGKIKRAFLGSVSDYCAHHAKCPILIVKPPKETTATKP</sequence>
<evidence type="ECO:0000313" key="3">
    <source>
        <dbReference type="Proteomes" id="UP000091857"/>
    </source>
</evidence>
<proteinExistence type="predicted"/>
<dbReference type="Pfam" id="PF00582">
    <property type="entry name" value="Usp"/>
    <property type="match status" value="1"/>
</dbReference>
<dbReference type="InterPro" id="IPR006015">
    <property type="entry name" value="Universal_stress_UspA"/>
</dbReference>
<dbReference type="Gene3D" id="3.40.50.620">
    <property type="entry name" value="HUPs"/>
    <property type="match status" value="1"/>
</dbReference>